<dbReference type="Pfam" id="PF01585">
    <property type="entry name" value="G-patch"/>
    <property type="match status" value="1"/>
</dbReference>
<evidence type="ECO:0000313" key="6">
    <source>
        <dbReference type="Proteomes" id="UP001497623"/>
    </source>
</evidence>
<dbReference type="GO" id="GO:0000776">
    <property type="term" value="C:kinetochore"/>
    <property type="evidence" value="ECO:0007669"/>
    <property type="project" value="TreeGrafter"/>
</dbReference>
<gene>
    <name evidence="5" type="ORF">MNOR_LOCUS7186</name>
</gene>
<keyword evidence="6" id="KW-1185">Reference proteome</keyword>
<evidence type="ECO:0000259" key="4">
    <source>
        <dbReference type="PROSITE" id="PS50174"/>
    </source>
</evidence>
<dbReference type="InterPro" id="IPR039249">
    <property type="entry name" value="GPATCH11"/>
</dbReference>
<dbReference type="PANTHER" id="PTHR21032">
    <property type="entry name" value="G PATCH DOMAIN-CONTAINING PROTEIN 11"/>
    <property type="match status" value="1"/>
</dbReference>
<dbReference type="Pfam" id="PF13821">
    <property type="entry name" value="DUF4187"/>
    <property type="match status" value="1"/>
</dbReference>
<dbReference type="EMBL" id="CAXKWB010003116">
    <property type="protein sequence ID" value="CAL4068384.1"/>
    <property type="molecule type" value="Genomic_DNA"/>
</dbReference>
<reference evidence="5 6" key="1">
    <citation type="submission" date="2024-05" db="EMBL/GenBank/DDBJ databases">
        <authorList>
            <person name="Wallberg A."/>
        </authorList>
    </citation>
    <scope>NUCLEOTIDE SEQUENCE [LARGE SCALE GENOMIC DNA]</scope>
</reference>
<evidence type="ECO:0000256" key="1">
    <source>
        <dbReference type="ARBA" id="ARBA00007140"/>
    </source>
</evidence>
<evidence type="ECO:0000256" key="2">
    <source>
        <dbReference type="ARBA" id="ARBA00021978"/>
    </source>
</evidence>
<dbReference type="Proteomes" id="UP001497623">
    <property type="component" value="Unassembled WGS sequence"/>
</dbReference>
<name>A0AAV2Q334_MEGNR</name>
<feature type="non-terminal residue" evidence="5">
    <location>
        <position position="269"/>
    </location>
</feature>
<comment type="caution">
    <text evidence="5">The sequence shown here is derived from an EMBL/GenBank/DDBJ whole genome shotgun (WGS) entry which is preliminary data.</text>
</comment>
<evidence type="ECO:0000256" key="3">
    <source>
        <dbReference type="ARBA" id="ARBA00030688"/>
    </source>
</evidence>
<dbReference type="InterPro" id="IPR025239">
    <property type="entry name" value="DUF4187"/>
</dbReference>
<evidence type="ECO:0000313" key="5">
    <source>
        <dbReference type="EMBL" id="CAL4068384.1"/>
    </source>
</evidence>
<sequence length="269" mass="30979">MAESDDELDYMSDAFLAQCSGRNDDVRPGLMHSHATKRKAQMEKKKVELDAIQKAKKRPFKEVEKERLNEGLHKALESNNKGFAMLTKMGYKPGTSLGKEGKGIIEPVKVDLKIDRVGLGWQQMITDHRRKREENRLKRMKKHAEACDPDEYSVKMRTFAVYLHKMIHCGHNNTLICSKLEISVSVCCAPGWPMIYVTSEPWAGRNVEAIHRCYADILGVYKPHDQLRILTSYLRDTYFYCIWCGTAYNNTEDLNSNCPGKTREDHDEF</sequence>
<dbReference type="AlphaFoldDB" id="A0AAV2Q334"/>
<dbReference type="InterPro" id="IPR000467">
    <property type="entry name" value="G_patch_dom"/>
</dbReference>
<dbReference type="SMART" id="SM01173">
    <property type="entry name" value="DUF4187"/>
    <property type="match status" value="1"/>
</dbReference>
<dbReference type="PANTHER" id="PTHR21032:SF0">
    <property type="entry name" value="G PATCH DOMAIN-CONTAINING PROTEIN 11"/>
    <property type="match status" value="1"/>
</dbReference>
<dbReference type="GO" id="GO:0003676">
    <property type="term" value="F:nucleic acid binding"/>
    <property type="evidence" value="ECO:0007669"/>
    <property type="project" value="InterPro"/>
</dbReference>
<feature type="domain" description="G-patch" evidence="4">
    <location>
        <begin position="78"/>
        <end position="124"/>
    </location>
</feature>
<organism evidence="5 6">
    <name type="scientific">Meganyctiphanes norvegica</name>
    <name type="common">Northern krill</name>
    <name type="synonym">Thysanopoda norvegica</name>
    <dbReference type="NCBI Taxonomy" id="48144"/>
    <lineage>
        <taxon>Eukaryota</taxon>
        <taxon>Metazoa</taxon>
        <taxon>Ecdysozoa</taxon>
        <taxon>Arthropoda</taxon>
        <taxon>Crustacea</taxon>
        <taxon>Multicrustacea</taxon>
        <taxon>Malacostraca</taxon>
        <taxon>Eumalacostraca</taxon>
        <taxon>Eucarida</taxon>
        <taxon>Euphausiacea</taxon>
        <taxon>Euphausiidae</taxon>
        <taxon>Meganyctiphanes</taxon>
    </lineage>
</organism>
<proteinExistence type="inferred from homology"/>
<dbReference type="SMART" id="SM00443">
    <property type="entry name" value="G_patch"/>
    <property type="match status" value="1"/>
</dbReference>
<accession>A0AAV2Q334</accession>
<protein>
    <recommendedName>
        <fullName evidence="2">G patch domain-containing protein 11</fullName>
    </recommendedName>
    <alternativeName>
        <fullName evidence="3">Coiled-coil domain-containing protein 75</fullName>
    </alternativeName>
</protein>
<dbReference type="PROSITE" id="PS50174">
    <property type="entry name" value="G_PATCH"/>
    <property type="match status" value="1"/>
</dbReference>
<comment type="similarity">
    <text evidence="1">Belongs to the GPATCH11 family.</text>
</comment>